<protein>
    <submittedName>
        <fullName evidence="7">ABC transporter permease</fullName>
    </submittedName>
</protein>
<keyword evidence="3 6" id="KW-0812">Transmembrane</keyword>
<evidence type="ECO:0000313" key="8">
    <source>
        <dbReference type="Proteomes" id="UP001600943"/>
    </source>
</evidence>
<reference evidence="7 8" key="1">
    <citation type="submission" date="2024-04" db="EMBL/GenBank/DDBJ databases">
        <title>Defined microbial consortia suppress multidrug-resistant proinflammatory Enterobacteriaceae via ecological control.</title>
        <authorList>
            <person name="Furuichi M."/>
            <person name="Kawaguchi T."/>
            <person name="Pust M."/>
            <person name="Yasuma K."/>
            <person name="Plichta D."/>
            <person name="Hasegawa N."/>
            <person name="Ohya T."/>
            <person name="Bhattarai S."/>
            <person name="Sasajima S."/>
            <person name="Aoto Y."/>
            <person name="Tuganbaev T."/>
            <person name="Yaginuma M."/>
            <person name="Ueda M."/>
            <person name="Okahashi N."/>
            <person name="Amafuji K."/>
            <person name="Kiridooshi Y."/>
            <person name="Sugita K."/>
            <person name="Strazar M."/>
            <person name="Skelly A."/>
            <person name="Suda W."/>
            <person name="Hattori M."/>
            <person name="Nakamoto N."/>
            <person name="Caballero S."/>
            <person name="Norman J."/>
            <person name="Olle B."/>
            <person name="Tanoue T."/>
            <person name="Arita M."/>
            <person name="Bucci V."/>
            <person name="Atarashi K."/>
            <person name="Xavier R."/>
            <person name="Honda K."/>
        </authorList>
    </citation>
    <scope>NUCLEOTIDE SEQUENCE [LARGE SCALE GENOMIC DNA]</scope>
    <source>
        <strain evidence="8">k04-0078-D8-1</strain>
    </source>
</reference>
<feature type="transmembrane region" description="Helical" evidence="6">
    <location>
        <begin position="285"/>
        <end position="302"/>
    </location>
</feature>
<evidence type="ECO:0000256" key="1">
    <source>
        <dbReference type="ARBA" id="ARBA00004651"/>
    </source>
</evidence>
<evidence type="ECO:0000313" key="7">
    <source>
        <dbReference type="EMBL" id="GAA6409471.1"/>
    </source>
</evidence>
<keyword evidence="8" id="KW-1185">Reference proteome</keyword>
<evidence type="ECO:0000256" key="2">
    <source>
        <dbReference type="ARBA" id="ARBA00022475"/>
    </source>
</evidence>
<proteinExistence type="predicted"/>
<feature type="transmembrane region" description="Helical" evidence="6">
    <location>
        <begin position="227"/>
        <end position="245"/>
    </location>
</feature>
<dbReference type="CDD" id="cd06579">
    <property type="entry name" value="TM_PBP1_transp_AraH_like"/>
    <property type="match status" value="1"/>
</dbReference>
<dbReference type="Proteomes" id="UP001600943">
    <property type="component" value="Unassembled WGS sequence"/>
</dbReference>
<feature type="transmembrane region" description="Helical" evidence="6">
    <location>
        <begin position="12"/>
        <end position="34"/>
    </location>
</feature>
<feature type="transmembrane region" description="Helical" evidence="6">
    <location>
        <begin position="257"/>
        <end position="279"/>
    </location>
</feature>
<comment type="subcellular location">
    <subcellularLocation>
        <location evidence="1">Cell membrane</location>
        <topology evidence="1">Multi-pass membrane protein</topology>
    </subcellularLocation>
</comment>
<gene>
    <name evidence="7" type="ORF">K040078D81_35880</name>
</gene>
<feature type="transmembrane region" description="Helical" evidence="6">
    <location>
        <begin position="90"/>
        <end position="111"/>
    </location>
</feature>
<evidence type="ECO:0000256" key="6">
    <source>
        <dbReference type="SAM" id="Phobius"/>
    </source>
</evidence>
<organism evidence="7 8">
    <name type="scientific">Blautia hominis</name>
    <dbReference type="NCBI Taxonomy" id="2025493"/>
    <lineage>
        <taxon>Bacteria</taxon>
        <taxon>Bacillati</taxon>
        <taxon>Bacillota</taxon>
        <taxon>Clostridia</taxon>
        <taxon>Lachnospirales</taxon>
        <taxon>Lachnospiraceae</taxon>
        <taxon>Blautia</taxon>
    </lineage>
</organism>
<keyword evidence="4 6" id="KW-1133">Transmembrane helix</keyword>
<keyword evidence="5 6" id="KW-0472">Membrane</keyword>
<feature type="transmembrane region" description="Helical" evidence="6">
    <location>
        <begin position="40"/>
        <end position="59"/>
    </location>
</feature>
<feature type="transmembrane region" description="Helical" evidence="6">
    <location>
        <begin position="118"/>
        <end position="141"/>
    </location>
</feature>
<evidence type="ECO:0000256" key="5">
    <source>
        <dbReference type="ARBA" id="ARBA00023136"/>
    </source>
</evidence>
<name>A0ABQ0BDD8_9FIRM</name>
<dbReference type="EMBL" id="BAABYW010000001">
    <property type="protein sequence ID" value="GAA6409471.1"/>
    <property type="molecule type" value="Genomic_DNA"/>
</dbReference>
<dbReference type="InterPro" id="IPR001851">
    <property type="entry name" value="ABC_transp_permease"/>
</dbReference>
<dbReference type="Pfam" id="PF02653">
    <property type="entry name" value="BPD_transp_2"/>
    <property type="match status" value="1"/>
</dbReference>
<keyword evidence="2" id="KW-1003">Cell membrane</keyword>
<evidence type="ECO:0000256" key="4">
    <source>
        <dbReference type="ARBA" id="ARBA00022989"/>
    </source>
</evidence>
<dbReference type="PANTHER" id="PTHR32196">
    <property type="entry name" value="ABC TRANSPORTER PERMEASE PROTEIN YPHD-RELATED-RELATED"/>
    <property type="match status" value="1"/>
</dbReference>
<accession>A0ABQ0BDD8</accession>
<feature type="transmembrane region" description="Helical" evidence="6">
    <location>
        <begin position="202"/>
        <end position="221"/>
    </location>
</feature>
<comment type="caution">
    <text evidence="7">The sequence shown here is derived from an EMBL/GenBank/DDBJ whole genome shotgun (WGS) entry which is preliminary data.</text>
</comment>
<evidence type="ECO:0000256" key="3">
    <source>
        <dbReference type="ARBA" id="ARBA00022692"/>
    </source>
</evidence>
<dbReference type="RefSeq" id="WP_095173524.1">
    <property type="nucleotide sequence ID" value="NZ_BAABYW010000001.1"/>
</dbReference>
<feature type="transmembrane region" description="Helical" evidence="6">
    <location>
        <begin position="153"/>
        <end position="171"/>
    </location>
</feature>
<sequence length="311" mass="32743">MKKTKFKVEELLPFIILLLLILIFSITTGGKVFAPNNIMIIIKQTLNVIIAGLGLIFVASMGATDITQGSLVAVCAAAAVIVAADHSVVLAIPAAIVIGILSGFFLGFVNARFKVSSFMVSLAILIALRGLVSAILGSRSVMLPLSLMKLDETGIKLPIVILLVLVMGFIFNKTPFGAYCKGIGESENAVQFAGVNVTKVKIMAFMISGLMTGIASLFVLARVGGSSNVLGIGFEMRILMAMYIGGVPVRGGTGTKIYKLIIGAFMITLLESGLTITGASGSYTQMIRGAVLLLVVYIMGVMQRRFSPQAG</sequence>